<dbReference type="EMBL" id="CP018906">
    <property type="protein sequence ID" value="AQW22285.1"/>
    <property type="molecule type" value="Genomic_DNA"/>
</dbReference>
<keyword evidence="1" id="KW-0812">Transmembrane</keyword>
<protein>
    <recommendedName>
        <fullName evidence="4">DUF3397 domain-containing protein</fullName>
    </recommendedName>
</protein>
<feature type="transmembrane region" description="Helical" evidence="1">
    <location>
        <begin position="77"/>
        <end position="95"/>
    </location>
</feature>
<proteinExistence type="predicted"/>
<dbReference type="InterPro" id="IPR024515">
    <property type="entry name" value="DUF3397"/>
</dbReference>
<name>A0A1S6QL05_9LACO</name>
<keyword evidence="1" id="KW-0472">Membrane</keyword>
<dbReference type="AlphaFoldDB" id="A0A1S6QL05"/>
<dbReference type="Proteomes" id="UP000030361">
    <property type="component" value="Chromosome"/>
</dbReference>
<evidence type="ECO:0008006" key="4">
    <source>
        <dbReference type="Google" id="ProtNLM"/>
    </source>
</evidence>
<dbReference type="KEGG" id="lcu:PL11_000850"/>
<feature type="transmembrane region" description="Helical" evidence="1">
    <location>
        <begin position="107"/>
        <end position="130"/>
    </location>
</feature>
<sequence>MGEKSVRLIINGGNLKLVALQVLVLLALAFFVVLIKKIKFLKTRIKINPLDLWPPFLIVFIHQLSSNGPHGTLVPEVLVVWFAVALGILIWRIFTDQQMNYRKTLILLWRLSDLLLFIAWLVVMVMSLTWR</sequence>
<feature type="transmembrane region" description="Helical" evidence="1">
    <location>
        <begin position="15"/>
        <end position="35"/>
    </location>
</feature>
<gene>
    <name evidence="2" type="ORF">PL11_000850</name>
</gene>
<reference evidence="2 3" key="1">
    <citation type="journal article" date="2015" name="Genome Announc.">
        <title>Genome Sequence of Lactobacillus curieae CCTCC M 2011381T, a Novel Producer of Gamma-aminobutyric Acid.</title>
        <authorList>
            <person name="Wang Y."/>
            <person name="Wang Y."/>
            <person name="Lang C."/>
            <person name="Wei D."/>
            <person name="Xu P."/>
            <person name="Xie J."/>
        </authorList>
    </citation>
    <scope>NUCLEOTIDE SEQUENCE [LARGE SCALE GENOMIC DNA]</scope>
    <source>
        <strain evidence="2 3">CCTCC M 2011381</strain>
    </source>
</reference>
<dbReference type="Pfam" id="PF11877">
    <property type="entry name" value="DUF3397"/>
    <property type="match status" value="1"/>
</dbReference>
<dbReference type="eggNOG" id="ENOG5030AJZ">
    <property type="taxonomic scope" value="Bacteria"/>
</dbReference>
<accession>A0A1S6QL05</accession>
<evidence type="ECO:0000256" key="1">
    <source>
        <dbReference type="SAM" id="Phobius"/>
    </source>
</evidence>
<evidence type="ECO:0000313" key="2">
    <source>
        <dbReference type="EMBL" id="AQW22285.1"/>
    </source>
</evidence>
<keyword evidence="3" id="KW-1185">Reference proteome</keyword>
<keyword evidence="1" id="KW-1133">Transmembrane helix</keyword>
<organism evidence="2 3">
    <name type="scientific">Lentilactobacillus curieae</name>
    <dbReference type="NCBI Taxonomy" id="1138822"/>
    <lineage>
        <taxon>Bacteria</taxon>
        <taxon>Bacillati</taxon>
        <taxon>Bacillota</taxon>
        <taxon>Bacilli</taxon>
        <taxon>Lactobacillales</taxon>
        <taxon>Lactobacillaceae</taxon>
        <taxon>Lentilactobacillus</taxon>
    </lineage>
</organism>
<evidence type="ECO:0000313" key="3">
    <source>
        <dbReference type="Proteomes" id="UP000030361"/>
    </source>
</evidence>